<dbReference type="GO" id="GO:0005737">
    <property type="term" value="C:cytoplasm"/>
    <property type="evidence" value="ECO:0007669"/>
    <property type="project" value="TreeGrafter"/>
</dbReference>
<evidence type="ECO:0008006" key="5">
    <source>
        <dbReference type="Google" id="ProtNLM"/>
    </source>
</evidence>
<name>A0A0G0SCW2_9BACT</name>
<dbReference type="PANTHER" id="PTHR11715">
    <property type="entry name" value="GLYCINE CLEAVAGE SYSTEM H PROTEIN"/>
    <property type="match status" value="1"/>
</dbReference>
<dbReference type="GO" id="GO:0005960">
    <property type="term" value="C:glycine cleavage complex"/>
    <property type="evidence" value="ECO:0007669"/>
    <property type="project" value="InterPro"/>
</dbReference>
<dbReference type="PANTHER" id="PTHR11715:SF3">
    <property type="entry name" value="GLYCINE CLEAVAGE SYSTEM H PROTEIN-RELATED"/>
    <property type="match status" value="1"/>
</dbReference>
<comment type="caution">
    <text evidence="3">The sequence shown here is derived from an EMBL/GenBank/DDBJ whole genome shotgun (WGS) entry which is preliminary data.</text>
</comment>
<protein>
    <recommendedName>
        <fullName evidence="5">Glycine cleavage H-protein</fullName>
    </recommendedName>
</protein>
<dbReference type="CDD" id="cd06848">
    <property type="entry name" value="GCS_H"/>
    <property type="match status" value="1"/>
</dbReference>
<keyword evidence="2" id="KW-1133">Transmembrane helix</keyword>
<dbReference type="GO" id="GO:0009249">
    <property type="term" value="P:protein lipoylation"/>
    <property type="evidence" value="ECO:0007669"/>
    <property type="project" value="TreeGrafter"/>
</dbReference>
<gene>
    <name evidence="3" type="ORF">UT63_C0038G0005</name>
</gene>
<dbReference type="AlphaFoldDB" id="A0A0G0SCW2"/>
<evidence type="ECO:0000313" key="3">
    <source>
        <dbReference type="EMBL" id="KKR32580.1"/>
    </source>
</evidence>
<dbReference type="InterPro" id="IPR002930">
    <property type="entry name" value="GCV_H"/>
</dbReference>
<dbReference type="GO" id="GO:0019464">
    <property type="term" value="P:glycine decarboxylation via glycine cleavage system"/>
    <property type="evidence" value="ECO:0007669"/>
    <property type="project" value="InterPro"/>
</dbReference>
<dbReference type="InterPro" id="IPR011053">
    <property type="entry name" value="Single_hybrid_motif"/>
</dbReference>
<feature type="transmembrane region" description="Helical" evidence="2">
    <location>
        <begin position="6"/>
        <end position="23"/>
    </location>
</feature>
<reference evidence="3 4" key="1">
    <citation type="journal article" date="2015" name="Nature">
        <title>rRNA introns, odd ribosomes, and small enigmatic genomes across a large radiation of phyla.</title>
        <authorList>
            <person name="Brown C.T."/>
            <person name="Hug L.A."/>
            <person name="Thomas B.C."/>
            <person name="Sharon I."/>
            <person name="Castelle C.J."/>
            <person name="Singh A."/>
            <person name="Wilkins M.J."/>
            <person name="Williams K.H."/>
            <person name="Banfield J.F."/>
        </authorList>
    </citation>
    <scope>NUCLEOTIDE SEQUENCE [LARGE SCALE GENOMIC DNA]</scope>
</reference>
<evidence type="ECO:0000313" key="4">
    <source>
        <dbReference type="Proteomes" id="UP000034539"/>
    </source>
</evidence>
<sequence>MVAILVVTTIICFVLIDLAFLIVEAKRQKRVLAIASEASTIADSEGVKASHKPVSSFRESDYRIPMGVFFHKGHTWANILTSGYVKVGMDDFAQRSIGRFDEIELPPIGKEVRQGGKIFAIKQGTRKATFHSPVDGVISSVNHTLLERPEVVKKDPYIDGWVYAIKPSNLGENIKALKVAKDAALWLKEEITKFKEILMRRNLNLFPEYATVQDGGDIVDGLLEFLGDEQWDLFNKEFLKK</sequence>
<dbReference type="Gene3D" id="2.40.50.100">
    <property type="match status" value="1"/>
</dbReference>
<keyword evidence="2" id="KW-0472">Membrane</keyword>
<dbReference type="EMBL" id="LBXN01000038">
    <property type="protein sequence ID" value="KKR32580.1"/>
    <property type="molecule type" value="Genomic_DNA"/>
</dbReference>
<accession>A0A0G0SCW2</accession>
<dbReference type="Pfam" id="PF01597">
    <property type="entry name" value="GCV_H"/>
    <property type="match status" value="1"/>
</dbReference>
<dbReference type="InterPro" id="IPR033753">
    <property type="entry name" value="GCV_H/Fam206"/>
</dbReference>
<evidence type="ECO:0000256" key="2">
    <source>
        <dbReference type="SAM" id="Phobius"/>
    </source>
</evidence>
<evidence type="ECO:0000256" key="1">
    <source>
        <dbReference type="ARBA" id="ARBA00022823"/>
    </source>
</evidence>
<dbReference type="Proteomes" id="UP000034539">
    <property type="component" value="Unassembled WGS sequence"/>
</dbReference>
<organism evidence="3 4">
    <name type="scientific">Candidatus Gottesmanbacteria bacterium GW2011_GWC2_39_8</name>
    <dbReference type="NCBI Taxonomy" id="1618450"/>
    <lineage>
        <taxon>Bacteria</taxon>
        <taxon>Candidatus Gottesmaniibacteriota</taxon>
    </lineage>
</organism>
<dbReference type="SUPFAM" id="SSF51230">
    <property type="entry name" value="Single hybrid motif"/>
    <property type="match status" value="1"/>
</dbReference>
<proteinExistence type="predicted"/>
<keyword evidence="1" id="KW-0450">Lipoyl</keyword>
<keyword evidence="2" id="KW-0812">Transmembrane</keyword>